<dbReference type="PIRSF" id="PIRSF006281">
    <property type="entry name" value="MdoG"/>
    <property type="match status" value="1"/>
</dbReference>
<organism evidence="6 7">
    <name type="scientific">Falsigemmobacter intermedius</name>
    <dbReference type="NCBI Taxonomy" id="1553448"/>
    <lineage>
        <taxon>Bacteria</taxon>
        <taxon>Pseudomonadati</taxon>
        <taxon>Pseudomonadota</taxon>
        <taxon>Alphaproteobacteria</taxon>
        <taxon>Rhodobacterales</taxon>
        <taxon>Paracoccaceae</taxon>
        <taxon>Falsigemmobacter</taxon>
    </lineage>
</organism>
<dbReference type="Pfam" id="PF04349">
    <property type="entry name" value="MdoG"/>
    <property type="match status" value="1"/>
</dbReference>
<dbReference type="GO" id="GO:0030246">
    <property type="term" value="F:carbohydrate binding"/>
    <property type="evidence" value="ECO:0007669"/>
    <property type="project" value="InterPro"/>
</dbReference>
<comment type="similarity">
    <text evidence="3">Belongs to the OpgD/OpgG family.</text>
</comment>
<dbReference type="GO" id="GO:0030288">
    <property type="term" value="C:outer membrane-bounded periplasmic space"/>
    <property type="evidence" value="ECO:0007669"/>
    <property type="project" value="TreeGrafter"/>
</dbReference>
<comment type="subcellular location">
    <subcellularLocation>
        <location evidence="1">Periplasm</location>
    </subcellularLocation>
</comment>
<dbReference type="Gene3D" id="2.70.98.10">
    <property type="match status" value="1"/>
</dbReference>
<dbReference type="InterPro" id="IPR014756">
    <property type="entry name" value="Ig_E-set"/>
</dbReference>
<evidence type="ECO:0000256" key="3">
    <source>
        <dbReference type="ARBA" id="ARBA00009284"/>
    </source>
</evidence>
<evidence type="ECO:0000256" key="4">
    <source>
        <dbReference type="ARBA" id="ARBA00022764"/>
    </source>
</evidence>
<evidence type="ECO:0000256" key="1">
    <source>
        <dbReference type="ARBA" id="ARBA00004418"/>
    </source>
</evidence>
<reference evidence="6 7" key="1">
    <citation type="journal article" date="2015" name="Int. J. Syst. Evol. Microbiol.">
        <title>Gemmobacter intermedius sp. nov., isolated from a white stork (Ciconia ciconia).</title>
        <authorList>
            <person name="Kampfer P."/>
            <person name="Jerzak L."/>
            <person name="Wilharm G."/>
            <person name="Golke J."/>
            <person name="Busse H.J."/>
            <person name="Glaeser S.P."/>
        </authorList>
    </citation>
    <scope>NUCLEOTIDE SEQUENCE [LARGE SCALE GENOMIC DNA]</scope>
    <source>
        <strain evidence="6 7">119/4</strain>
    </source>
</reference>
<dbReference type="SUPFAM" id="SSF74650">
    <property type="entry name" value="Galactose mutarotase-like"/>
    <property type="match status" value="1"/>
</dbReference>
<dbReference type="InterPro" id="IPR014438">
    <property type="entry name" value="Glucan_biosyn_MdoG/MdoD"/>
</dbReference>
<dbReference type="InterPro" id="IPR014718">
    <property type="entry name" value="GH-type_carb-bd"/>
</dbReference>
<dbReference type="SUPFAM" id="SSF81296">
    <property type="entry name" value="E set domains"/>
    <property type="match status" value="1"/>
</dbReference>
<feature type="domain" description="Glucan biosynthesis periplasmic MdoG C-terminal" evidence="5">
    <location>
        <begin position="43"/>
        <end position="521"/>
    </location>
</feature>
<dbReference type="OrthoDB" id="9777817at2"/>
<dbReference type="InterPro" id="IPR013783">
    <property type="entry name" value="Ig-like_fold"/>
</dbReference>
<gene>
    <name evidence="6" type="ORF">EP867_12355</name>
</gene>
<proteinExistence type="inferred from homology"/>
<dbReference type="EMBL" id="SBLC01000017">
    <property type="protein sequence ID" value="RWY40055.1"/>
    <property type="molecule type" value="Genomic_DNA"/>
</dbReference>
<keyword evidence="4" id="KW-0574">Periplasm</keyword>
<evidence type="ECO:0000313" key="6">
    <source>
        <dbReference type="EMBL" id="RWY40055.1"/>
    </source>
</evidence>
<evidence type="ECO:0000259" key="5">
    <source>
        <dbReference type="Pfam" id="PF04349"/>
    </source>
</evidence>
<comment type="caution">
    <text evidence="6">The sequence shown here is derived from an EMBL/GenBank/DDBJ whole genome shotgun (WGS) entry which is preliminary data.</text>
</comment>
<comment type="pathway">
    <text evidence="2">Glycan metabolism; osmoregulated periplasmic glucan (OPG) biosynthesis.</text>
</comment>
<evidence type="ECO:0000313" key="7">
    <source>
        <dbReference type="Proteomes" id="UP000287168"/>
    </source>
</evidence>
<sequence length="525" mass="58131">MSYDIISDVSVSRRSLLISGSAFALASTGAVPTLAGNAAVQQFSWDLLCAEMQALAAQPHQQPAGVSGFLADLNYDDYRLIRFRPDRLRWSAPTSPYRLAAFPPGWLFKEPVVLFEVNGGEAREMRFSTSDFEYLNDLADRVPALEELPGVAGFRLHSYLNRPDVLDELVAFVGASYFRALGRNSAYGLSARGLALNTATASGEEFPRFSRFYIDRSGAPSEITVFAALESPSVTGAYRFVIRPGAATTMDVTCRLWFRNDIEELGIAPLTSMYLFSEKSRAQFDDFRPKVHDSDGLQITRADGERIWRPLSNPPRLSGSYFAETSPRRFGLHQRDRRFESFQDLEANYHRRPSLDVEPLGDWGPGHVRLVEIPSDSEANDNIVAYWVPAGAVKAGESREFAYRLHWGDLPLDLSGPLAHVDETRAGHGGVAAGGVRSGERKFVIDFRGGQLDVMGSEAQIEAKVSVSNAEVLSQVVQRVPQTGAWRLFLDIAAQPDAVVELSAHLAGYGRKLSENWLYQWINSK</sequence>
<protein>
    <submittedName>
        <fullName evidence="6">Glucan biosynthesis protein G</fullName>
    </submittedName>
</protein>
<dbReference type="PANTHER" id="PTHR30504:SF2">
    <property type="entry name" value="GLUCANS BIOSYNTHESIS PROTEIN G"/>
    <property type="match status" value="1"/>
</dbReference>
<dbReference type="InterPro" id="IPR011013">
    <property type="entry name" value="Gal_mutarotase_sf_dom"/>
</dbReference>
<name>A0A3S3VPM7_9RHOB</name>
<evidence type="ECO:0000256" key="2">
    <source>
        <dbReference type="ARBA" id="ARBA00005001"/>
    </source>
</evidence>
<dbReference type="GO" id="GO:0003824">
    <property type="term" value="F:catalytic activity"/>
    <property type="evidence" value="ECO:0007669"/>
    <property type="project" value="InterPro"/>
</dbReference>
<accession>A0A3S3VPM7</accession>
<dbReference type="InterPro" id="IPR007444">
    <property type="entry name" value="Glucan_biosyn_MdoG_C"/>
</dbReference>
<dbReference type="AlphaFoldDB" id="A0A3S3VPM7"/>
<dbReference type="Gene3D" id="2.60.40.10">
    <property type="entry name" value="Immunoglobulins"/>
    <property type="match status" value="1"/>
</dbReference>
<dbReference type="Proteomes" id="UP000287168">
    <property type="component" value="Unassembled WGS sequence"/>
</dbReference>
<dbReference type="UniPathway" id="UPA00637"/>
<dbReference type="PANTHER" id="PTHR30504">
    <property type="entry name" value="GLUCANS BIOSYNTHESIS PROTEIN"/>
    <property type="match status" value="1"/>
</dbReference>
<dbReference type="GO" id="GO:0051274">
    <property type="term" value="P:beta-glucan biosynthetic process"/>
    <property type="evidence" value="ECO:0007669"/>
    <property type="project" value="TreeGrafter"/>
</dbReference>
<keyword evidence="7" id="KW-1185">Reference proteome</keyword>
<dbReference type="RefSeq" id="WP_128489664.1">
    <property type="nucleotide sequence ID" value="NZ_JBHLXB010000022.1"/>
</dbReference>